<evidence type="ECO:0000313" key="3">
    <source>
        <dbReference type="EMBL" id="KAG7136981.1"/>
    </source>
</evidence>
<accession>A0A8I2ZQR2</accession>
<name>A0A8I2ZQR2_VERLO</name>
<gene>
    <name evidence="3" type="ORF">HYQ45_005576</name>
</gene>
<dbReference type="Pfam" id="PF05368">
    <property type="entry name" value="NmrA"/>
    <property type="match status" value="1"/>
</dbReference>
<dbReference type="AlphaFoldDB" id="A0A8I2ZQR2"/>
<feature type="domain" description="NmrA-like" evidence="2">
    <location>
        <begin position="19"/>
        <end position="246"/>
    </location>
</feature>
<dbReference type="PANTHER" id="PTHR42748">
    <property type="entry name" value="NITROGEN METABOLITE REPRESSION PROTEIN NMRA FAMILY MEMBER"/>
    <property type="match status" value="1"/>
</dbReference>
<dbReference type="InterPro" id="IPR008030">
    <property type="entry name" value="NmrA-like"/>
</dbReference>
<protein>
    <recommendedName>
        <fullName evidence="2">NmrA-like domain-containing protein</fullName>
    </recommendedName>
</protein>
<dbReference type="PANTHER" id="PTHR42748:SF7">
    <property type="entry name" value="NMRA LIKE REDOX SENSOR 1-RELATED"/>
    <property type="match status" value="1"/>
</dbReference>
<evidence type="ECO:0000256" key="1">
    <source>
        <dbReference type="ARBA" id="ARBA00022857"/>
    </source>
</evidence>
<dbReference type="InterPro" id="IPR051164">
    <property type="entry name" value="NmrA-like_oxidored"/>
</dbReference>
<organism evidence="3 4">
    <name type="scientific">Verticillium longisporum</name>
    <name type="common">Verticillium dahliae var. longisporum</name>
    <dbReference type="NCBI Taxonomy" id="100787"/>
    <lineage>
        <taxon>Eukaryota</taxon>
        <taxon>Fungi</taxon>
        <taxon>Dikarya</taxon>
        <taxon>Ascomycota</taxon>
        <taxon>Pezizomycotina</taxon>
        <taxon>Sordariomycetes</taxon>
        <taxon>Hypocreomycetidae</taxon>
        <taxon>Glomerellales</taxon>
        <taxon>Plectosphaerellaceae</taxon>
        <taxon>Verticillium</taxon>
    </lineage>
</organism>
<keyword evidence="1" id="KW-0521">NADP</keyword>
<comment type="caution">
    <text evidence="3">The sequence shown here is derived from an EMBL/GenBank/DDBJ whole genome shotgun (WGS) entry which is preliminary data.</text>
</comment>
<reference evidence="3" key="1">
    <citation type="journal article" date="2021" name="Mol. Plant Pathol.">
        <title>A 20-kb lineage-specific genomic region tames virulence in pathogenic amphidiploid Verticillium longisporum.</title>
        <authorList>
            <person name="Harting R."/>
            <person name="Starke J."/>
            <person name="Kusch H."/>
            <person name="Poggeler S."/>
            <person name="Maurus I."/>
            <person name="Schluter R."/>
            <person name="Landesfeind M."/>
            <person name="Bulla I."/>
            <person name="Nowrousian M."/>
            <person name="de Jonge R."/>
            <person name="Stahlhut G."/>
            <person name="Hoff K.J."/>
            <person name="Asshauer K.P."/>
            <person name="Thurmer A."/>
            <person name="Stanke M."/>
            <person name="Daniel R."/>
            <person name="Morgenstern B."/>
            <person name="Thomma B.P.H.J."/>
            <person name="Kronstad J.W."/>
            <person name="Braus-Stromeyer S.A."/>
            <person name="Braus G.H."/>
        </authorList>
    </citation>
    <scope>NUCLEOTIDE SEQUENCE</scope>
    <source>
        <strain evidence="3">Vl32</strain>
    </source>
</reference>
<dbReference type="OrthoDB" id="3358371at2759"/>
<dbReference type="EMBL" id="JAEMWZ010000094">
    <property type="protein sequence ID" value="KAG7136981.1"/>
    <property type="molecule type" value="Genomic_DNA"/>
</dbReference>
<sequence length="314" mass="34021">MSEPPEGALAKPRQLPSQHTITHLLGSGAKVHAVVRNPQKIPSVLERPGVTIFKGESTDAEAVARAAQGCTGVFLNTFPIPGLELSQAQTIIEASKKVGIKTIVASTTFFAHKKAMWDTPITKETLLHGYFSSKYDVEEAVKAAGFEAYTILQPAFCHFDFLLPNAPQNFPALSTRGELDHAMDDGATMLYTDADDIGAYAAAALLDPAKFDKHVIAMGHENLTMEEVAQIVSRVSGKTVLAKKRSAEEVEQVKDTLFTQRFHLWANATDLSEGAVAAKAVQAKFGIPFTSLEDALTREKTRLLECLAVLESVQ</sequence>
<evidence type="ECO:0000259" key="2">
    <source>
        <dbReference type="Pfam" id="PF05368"/>
    </source>
</evidence>
<proteinExistence type="predicted"/>
<dbReference type="Proteomes" id="UP000689129">
    <property type="component" value="Unassembled WGS sequence"/>
</dbReference>
<evidence type="ECO:0000313" key="4">
    <source>
        <dbReference type="Proteomes" id="UP000689129"/>
    </source>
</evidence>